<organism evidence="2 3">
    <name type="scientific">Taibaiella soli</name>
    <dbReference type="NCBI Taxonomy" id="1649169"/>
    <lineage>
        <taxon>Bacteria</taxon>
        <taxon>Pseudomonadati</taxon>
        <taxon>Bacteroidota</taxon>
        <taxon>Chitinophagia</taxon>
        <taxon>Chitinophagales</taxon>
        <taxon>Chitinophagaceae</taxon>
        <taxon>Taibaiella</taxon>
    </lineage>
</organism>
<proteinExistence type="predicted"/>
<dbReference type="InterPro" id="IPR007395">
    <property type="entry name" value="Zn_peptidase_2"/>
</dbReference>
<dbReference type="AlphaFoldDB" id="A0A2W2BBG0"/>
<dbReference type="EMBL" id="QKTW01000015">
    <property type="protein sequence ID" value="PZF73227.1"/>
    <property type="molecule type" value="Genomic_DNA"/>
</dbReference>
<dbReference type="PANTHER" id="PTHR36434:SF1">
    <property type="entry name" value="MEMBRANE PROTEASE YUGP-RELATED"/>
    <property type="match status" value="1"/>
</dbReference>
<keyword evidence="1" id="KW-1133">Transmembrane helix</keyword>
<reference evidence="2 3" key="1">
    <citation type="submission" date="2018-06" db="EMBL/GenBank/DDBJ databases">
        <title>Mucibacter soli gen. nov., sp. nov., a new member of the family Chitinophagaceae producing mucin.</title>
        <authorList>
            <person name="Kim M.-K."/>
            <person name="Park S."/>
            <person name="Kim T.-S."/>
            <person name="Joung Y."/>
            <person name="Han J.-H."/>
            <person name="Kim S.B."/>
        </authorList>
    </citation>
    <scope>NUCLEOTIDE SEQUENCE [LARGE SCALE GENOMIC DNA]</scope>
    <source>
        <strain evidence="2 3">R1-15</strain>
    </source>
</reference>
<evidence type="ECO:0008006" key="4">
    <source>
        <dbReference type="Google" id="ProtNLM"/>
    </source>
</evidence>
<keyword evidence="1" id="KW-0812">Transmembrane</keyword>
<protein>
    <recommendedName>
        <fullName evidence="4">Zinc metallopeptidase</fullName>
    </recommendedName>
</protein>
<sequence>MGYYLIAGIMFLVGMAVSSRLKSKFREYGEIPLAAGLSGKEVAEKMLRDNGIYDVQVTSAEGFLSDHYNPMDKTVNLSPDVYEGRSISSAAVAAHECGHAVQHATAYSMLMLRSRLVPMVQVSSQLSQWVILAGLGFLFGRGNQYILLAGIVLFSISTLFSLITLPVEYDASARALRWMETSHLTTNSEHDKAKDALKWAARTYVVAAISSLATLLYYILIFMNRRDD</sequence>
<keyword evidence="1" id="KW-0472">Membrane</keyword>
<evidence type="ECO:0000313" key="3">
    <source>
        <dbReference type="Proteomes" id="UP000248745"/>
    </source>
</evidence>
<feature type="transmembrane region" description="Helical" evidence="1">
    <location>
        <begin position="6"/>
        <end position="23"/>
    </location>
</feature>
<dbReference type="OrthoDB" id="9784298at2"/>
<keyword evidence="3" id="KW-1185">Reference proteome</keyword>
<dbReference type="Pfam" id="PF04298">
    <property type="entry name" value="Zn_peptidase_2"/>
    <property type="match status" value="1"/>
</dbReference>
<accession>A0A2W2BBG0</accession>
<feature type="transmembrane region" description="Helical" evidence="1">
    <location>
        <begin position="145"/>
        <end position="167"/>
    </location>
</feature>
<dbReference type="PANTHER" id="PTHR36434">
    <property type="entry name" value="MEMBRANE PROTEASE YUGP-RELATED"/>
    <property type="match status" value="1"/>
</dbReference>
<evidence type="ECO:0000256" key="1">
    <source>
        <dbReference type="SAM" id="Phobius"/>
    </source>
</evidence>
<comment type="caution">
    <text evidence="2">The sequence shown here is derived from an EMBL/GenBank/DDBJ whole genome shotgun (WGS) entry which is preliminary data.</text>
</comment>
<name>A0A2W2BBG0_9BACT</name>
<feature type="transmembrane region" description="Helical" evidence="1">
    <location>
        <begin position="204"/>
        <end position="223"/>
    </location>
</feature>
<dbReference type="Proteomes" id="UP000248745">
    <property type="component" value="Unassembled WGS sequence"/>
</dbReference>
<gene>
    <name evidence="2" type="ORF">DN068_09685</name>
</gene>
<evidence type="ECO:0000313" key="2">
    <source>
        <dbReference type="EMBL" id="PZF73227.1"/>
    </source>
</evidence>